<evidence type="ECO:0000256" key="1">
    <source>
        <dbReference type="ARBA" id="ARBA00022679"/>
    </source>
</evidence>
<keyword evidence="2" id="KW-1133">Transmembrane helix</keyword>
<evidence type="ECO:0000256" key="2">
    <source>
        <dbReference type="SAM" id="Phobius"/>
    </source>
</evidence>
<name>A0ABV0UXY2_9TELE</name>
<keyword evidence="4" id="KW-1185">Reference proteome</keyword>
<feature type="transmembrane region" description="Helical" evidence="2">
    <location>
        <begin position="7"/>
        <end position="29"/>
    </location>
</feature>
<proteinExistence type="predicted"/>
<dbReference type="Proteomes" id="UP001482620">
    <property type="component" value="Unassembled WGS sequence"/>
</dbReference>
<keyword evidence="1" id="KW-0808">Transferase</keyword>
<gene>
    <name evidence="3" type="ORF">ILYODFUR_034733</name>
</gene>
<organism evidence="3 4">
    <name type="scientific">Ilyodon furcidens</name>
    <name type="common">goldbreast splitfin</name>
    <dbReference type="NCBI Taxonomy" id="33524"/>
    <lineage>
        <taxon>Eukaryota</taxon>
        <taxon>Metazoa</taxon>
        <taxon>Chordata</taxon>
        <taxon>Craniata</taxon>
        <taxon>Vertebrata</taxon>
        <taxon>Euteleostomi</taxon>
        <taxon>Actinopterygii</taxon>
        <taxon>Neopterygii</taxon>
        <taxon>Teleostei</taxon>
        <taxon>Neoteleostei</taxon>
        <taxon>Acanthomorphata</taxon>
        <taxon>Ovalentaria</taxon>
        <taxon>Atherinomorphae</taxon>
        <taxon>Cyprinodontiformes</taxon>
        <taxon>Goodeidae</taxon>
        <taxon>Ilyodon</taxon>
    </lineage>
</organism>
<dbReference type="EMBL" id="JAHRIQ010087457">
    <property type="protein sequence ID" value="MEQ2249940.1"/>
    <property type="molecule type" value="Genomic_DNA"/>
</dbReference>
<evidence type="ECO:0000313" key="4">
    <source>
        <dbReference type="Proteomes" id="UP001482620"/>
    </source>
</evidence>
<evidence type="ECO:0000313" key="3">
    <source>
        <dbReference type="EMBL" id="MEQ2249940.1"/>
    </source>
</evidence>
<accession>A0ABV0UXY2</accession>
<keyword evidence="2" id="KW-0472">Membrane</keyword>
<dbReference type="Pfam" id="PF00201">
    <property type="entry name" value="UDPGT"/>
    <property type="match status" value="1"/>
</dbReference>
<comment type="caution">
    <text evidence="3">The sequence shown here is derived from an EMBL/GenBank/DDBJ whole genome shotgun (WGS) entry which is preliminary data.</text>
</comment>
<sequence>MSVYVCFCIAEAMSSFCGIIILFLHLILFTSHCDGGNILVFPVDGSHWINMKILLEELHARGHNISVIRASTSWYIPEKSPLFTTITIELDVGLENFFDIYLQEQMRVCVYEYIGSKSLYSPVEMLGFCDIENENVSSFIVKSNLCNSAEKQTLVGG</sequence>
<reference evidence="3 4" key="1">
    <citation type="submission" date="2021-06" db="EMBL/GenBank/DDBJ databases">
        <authorList>
            <person name="Palmer J.M."/>
        </authorList>
    </citation>
    <scope>NUCLEOTIDE SEQUENCE [LARGE SCALE GENOMIC DNA]</scope>
    <source>
        <strain evidence="4">if_2019</strain>
        <tissue evidence="3">Muscle</tissue>
    </source>
</reference>
<protein>
    <recommendedName>
        <fullName evidence="5">UDP glucuronosyltransferase 5 family, polypeptide D1</fullName>
    </recommendedName>
</protein>
<evidence type="ECO:0008006" key="5">
    <source>
        <dbReference type="Google" id="ProtNLM"/>
    </source>
</evidence>
<keyword evidence="2" id="KW-0812">Transmembrane</keyword>
<dbReference type="InterPro" id="IPR002213">
    <property type="entry name" value="UDP_glucos_trans"/>
</dbReference>
<dbReference type="SUPFAM" id="SSF53756">
    <property type="entry name" value="UDP-Glycosyltransferase/glycogen phosphorylase"/>
    <property type="match status" value="1"/>
</dbReference>